<evidence type="ECO:0000313" key="2">
    <source>
        <dbReference type="Proteomes" id="UP000646548"/>
    </source>
</evidence>
<organism evidence="1 2">
    <name type="scientific">Oryzias melastigma</name>
    <name type="common">Marine medaka</name>
    <dbReference type="NCBI Taxonomy" id="30732"/>
    <lineage>
        <taxon>Eukaryota</taxon>
        <taxon>Metazoa</taxon>
        <taxon>Chordata</taxon>
        <taxon>Craniata</taxon>
        <taxon>Vertebrata</taxon>
        <taxon>Euteleostomi</taxon>
        <taxon>Actinopterygii</taxon>
        <taxon>Neopterygii</taxon>
        <taxon>Teleostei</taxon>
        <taxon>Neoteleostei</taxon>
        <taxon>Acanthomorphata</taxon>
        <taxon>Ovalentaria</taxon>
        <taxon>Atherinomorphae</taxon>
        <taxon>Beloniformes</taxon>
        <taxon>Adrianichthyidae</taxon>
        <taxon>Oryziinae</taxon>
        <taxon>Oryzias</taxon>
    </lineage>
</organism>
<proteinExistence type="predicted"/>
<reference evidence="1" key="1">
    <citation type="journal article" name="BMC Genomics">
        <title>Long-read sequencing and de novo genome assembly of marine medaka (Oryzias melastigma).</title>
        <authorList>
            <person name="Liang P."/>
            <person name="Saqib H.S.A."/>
            <person name="Ni X."/>
            <person name="Shen Y."/>
        </authorList>
    </citation>
    <scope>NUCLEOTIDE SEQUENCE</scope>
    <source>
        <strain evidence="1">Bigg-433</strain>
    </source>
</reference>
<name>A0A834L2Z1_ORYME</name>
<evidence type="ECO:0000313" key="1">
    <source>
        <dbReference type="EMBL" id="KAF6739795.1"/>
    </source>
</evidence>
<gene>
    <name evidence="1" type="ORF">FQA47_016089</name>
</gene>
<comment type="caution">
    <text evidence="1">The sequence shown here is derived from an EMBL/GenBank/DDBJ whole genome shotgun (WGS) entry which is preliminary data.</text>
</comment>
<protein>
    <submittedName>
        <fullName evidence="1">Uncharacterized protein</fullName>
    </submittedName>
</protein>
<sequence>MQTSKPLVDTHDRTCIRADRDRDGFGLSKAAVAAPESPLLLLPTAVAQPRRVLVSPSLDETRAKLQLTRLRRYAVTAGVYESD</sequence>
<dbReference type="AlphaFoldDB" id="A0A834L2Z1"/>
<dbReference type="Proteomes" id="UP000646548">
    <property type="component" value="Unassembled WGS sequence"/>
</dbReference>
<accession>A0A834L2Z1</accession>
<dbReference type="EMBL" id="WKFB01000003">
    <property type="protein sequence ID" value="KAF6739795.1"/>
    <property type="molecule type" value="Genomic_DNA"/>
</dbReference>